<comment type="subunit">
    <text evidence="2">Homotetramer.</text>
</comment>
<comment type="caution">
    <text evidence="10">The sequence shown here is derived from an EMBL/GenBank/DDBJ whole genome shotgun (WGS) entry which is preliminary data.</text>
</comment>
<feature type="non-terminal residue" evidence="10">
    <location>
        <position position="1"/>
    </location>
</feature>
<evidence type="ECO:0000256" key="8">
    <source>
        <dbReference type="ARBA" id="ARBA00022840"/>
    </source>
</evidence>
<keyword evidence="6" id="KW-0028">Amino-acid biosynthesis</keyword>
<dbReference type="EMBL" id="BARS01050334">
    <property type="protein sequence ID" value="GAG47486.1"/>
    <property type="molecule type" value="Genomic_DNA"/>
</dbReference>
<evidence type="ECO:0000313" key="10">
    <source>
        <dbReference type="EMBL" id="GAG47486.1"/>
    </source>
</evidence>
<name>X0ZGM6_9ZZZZ</name>
<dbReference type="GO" id="GO:0005524">
    <property type="term" value="F:ATP binding"/>
    <property type="evidence" value="ECO:0007669"/>
    <property type="project" value="UniProtKB-KW"/>
</dbReference>
<organism evidence="10">
    <name type="scientific">marine sediment metagenome</name>
    <dbReference type="NCBI Taxonomy" id="412755"/>
    <lineage>
        <taxon>unclassified sequences</taxon>
        <taxon>metagenomes</taxon>
        <taxon>ecological metagenomes</taxon>
    </lineage>
</organism>
<sequence length="165" mass="18402">GPLEMVTRLNEIGGRNGIGRIDIVENRFVGMKSRGLYEAPGMTILYEALQAVEQLTMDRDLVHLRDRLAPEVAEMVYYGFWYTPKMDCLLALIREAHKYTTGAVTLGLYKGNMLVSGRTSPQSLYDAEVASMEGGGSYNQSHAEGFLRLQGLPGLVQARVRPRDY</sequence>
<dbReference type="GO" id="GO:0004055">
    <property type="term" value="F:argininosuccinate synthase activity"/>
    <property type="evidence" value="ECO:0007669"/>
    <property type="project" value="UniProtKB-EC"/>
</dbReference>
<keyword evidence="5" id="KW-0436">Ligase</keyword>
<evidence type="ECO:0000256" key="6">
    <source>
        <dbReference type="ARBA" id="ARBA00022605"/>
    </source>
</evidence>
<dbReference type="GO" id="GO:0000053">
    <property type="term" value="P:argininosuccinate metabolic process"/>
    <property type="evidence" value="ECO:0007669"/>
    <property type="project" value="TreeGrafter"/>
</dbReference>
<evidence type="ECO:0000259" key="9">
    <source>
        <dbReference type="Pfam" id="PF20979"/>
    </source>
</evidence>
<evidence type="ECO:0000256" key="4">
    <source>
        <dbReference type="ARBA" id="ARBA00022571"/>
    </source>
</evidence>
<proteinExistence type="predicted"/>
<evidence type="ECO:0000256" key="1">
    <source>
        <dbReference type="ARBA" id="ARBA00004967"/>
    </source>
</evidence>
<evidence type="ECO:0000256" key="5">
    <source>
        <dbReference type="ARBA" id="ARBA00022598"/>
    </source>
</evidence>
<keyword evidence="4" id="KW-0055">Arginine biosynthesis</keyword>
<keyword evidence="8" id="KW-0067">ATP-binding</keyword>
<dbReference type="UniPathway" id="UPA00068">
    <property type="reaction ID" value="UER00113"/>
</dbReference>
<dbReference type="FunFam" id="3.90.1260.10:FF:000007">
    <property type="entry name" value="Argininosuccinate synthase"/>
    <property type="match status" value="1"/>
</dbReference>
<dbReference type="GO" id="GO:0000050">
    <property type="term" value="P:urea cycle"/>
    <property type="evidence" value="ECO:0007669"/>
    <property type="project" value="TreeGrafter"/>
</dbReference>
<comment type="pathway">
    <text evidence="1">Amino-acid biosynthesis; L-arginine biosynthesis; L-arginine from L-ornithine and carbamoyl phosphate: step 2/3.</text>
</comment>
<reference evidence="10" key="1">
    <citation type="journal article" date="2014" name="Front. Microbiol.">
        <title>High frequency of phylogenetically diverse reductive dehalogenase-homologous genes in deep subseafloor sedimentary metagenomes.</title>
        <authorList>
            <person name="Kawai M."/>
            <person name="Futagami T."/>
            <person name="Toyoda A."/>
            <person name="Takaki Y."/>
            <person name="Nishi S."/>
            <person name="Hori S."/>
            <person name="Arai W."/>
            <person name="Tsubouchi T."/>
            <person name="Morono Y."/>
            <person name="Uchiyama I."/>
            <person name="Ito T."/>
            <person name="Fujiyama A."/>
            <person name="Inagaki F."/>
            <person name="Takami H."/>
        </authorList>
    </citation>
    <scope>NUCLEOTIDE SEQUENCE</scope>
    <source>
        <strain evidence="10">Expedition CK06-06</strain>
    </source>
</reference>
<gene>
    <name evidence="10" type="ORF">S01H1_75165</name>
</gene>
<dbReference type="InterPro" id="IPR048268">
    <property type="entry name" value="Arginosuc_syn_C"/>
</dbReference>
<dbReference type="AlphaFoldDB" id="X0ZGM6"/>
<dbReference type="GO" id="GO:0006526">
    <property type="term" value="P:L-arginine biosynthetic process"/>
    <property type="evidence" value="ECO:0007669"/>
    <property type="project" value="UniProtKB-UniPathway"/>
</dbReference>
<dbReference type="InterPro" id="IPR001518">
    <property type="entry name" value="Arginosuc_synth"/>
</dbReference>
<dbReference type="PANTHER" id="PTHR11587:SF2">
    <property type="entry name" value="ARGININOSUCCINATE SYNTHASE"/>
    <property type="match status" value="1"/>
</dbReference>
<evidence type="ECO:0000256" key="3">
    <source>
        <dbReference type="ARBA" id="ARBA00012286"/>
    </source>
</evidence>
<dbReference type="Pfam" id="PF20979">
    <property type="entry name" value="Arginosuc_syn_C"/>
    <property type="match status" value="1"/>
</dbReference>
<dbReference type="SUPFAM" id="SSF69864">
    <property type="entry name" value="Argininosuccinate synthetase, C-terminal domain"/>
    <property type="match status" value="1"/>
</dbReference>
<dbReference type="GO" id="GO:0005737">
    <property type="term" value="C:cytoplasm"/>
    <property type="evidence" value="ECO:0007669"/>
    <property type="project" value="TreeGrafter"/>
</dbReference>
<evidence type="ECO:0000256" key="2">
    <source>
        <dbReference type="ARBA" id="ARBA00011881"/>
    </source>
</evidence>
<dbReference type="EC" id="6.3.4.5" evidence="3"/>
<feature type="domain" description="Arginosuccinate synthase C-terminal" evidence="9">
    <location>
        <begin position="2"/>
        <end position="153"/>
    </location>
</feature>
<accession>X0ZGM6</accession>
<dbReference type="InterPro" id="IPR024074">
    <property type="entry name" value="AS_cat/multimer_dom_body"/>
</dbReference>
<protein>
    <recommendedName>
        <fullName evidence="3">argininosuccinate synthase</fullName>
        <ecNumber evidence="3">6.3.4.5</ecNumber>
    </recommendedName>
</protein>
<dbReference type="Gene3D" id="3.90.1260.10">
    <property type="entry name" value="Argininosuccinate synthetase, chain A, domain 2"/>
    <property type="match status" value="1"/>
</dbReference>
<dbReference type="PANTHER" id="PTHR11587">
    <property type="entry name" value="ARGININOSUCCINATE SYNTHASE"/>
    <property type="match status" value="1"/>
</dbReference>
<evidence type="ECO:0000256" key="7">
    <source>
        <dbReference type="ARBA" id="ARBA00022741"/>
    </source>
</evidence>
<keyword evidence="7" id="KW-0547">Nucleotide-binding</keyword>